<keyword evidence="2 7" id="KW-0255">Endonuclease</keyword>
<dbReference type="InterPro" id="IPR035437">
    <property type="entry name" value="SNase_OB-fold_sf"/>
</dbReference>
<feature type="signal peptide" evidence="5">
    <location>
        <begin position="1"/>
        <end position="22"/>
    </location>
</feature>
<evidence type="ECO:0000313" key="7">
    <source>
        <dbReference type="EMBL" id="MCS4159248.1"/>
    </source>
</evidence>
<evidence type="ECO:0000313" key="8">
    <source>
        <dbReference type="Proteomes" id="UP001155110"/>
    </source>
</evidence>
<proteinExistence type="predicted"/>
<keyword evidence="5" id="KW-0732">Signal</keyword>
<gene>
    <name evidence="7" type="ORF">GGP99_003238</name>
</gene>
<dbReference type="Proteomes" id="UP001155110">
    <property type="component" value="Unassembled WGS sequence"/>
</dbReference>
<dbReference type="PANTHER" id="PTHR12302:SF3">
    <property type="entry name" value="SERINE_THREONINE-PROTEIN KINASE 31"/>
    <property type="match status" value="1"/>
</dbReference>
<dbReference type="EMBL" id="JANTZM010000021">
    <property type="protein sequence ID" value="MCS4159248.1"/>
    <property type="molecule type" value="Genomic_DNA"/>
</dbReference>
<sequence>MKRLIPLALLATFLFSTSRAQAQVQPGQTFTARVVEVTDGDTYDVRRSLGGEVTIRLHGVDAPESSQSYGTAATRAARRYVGGKDVRVSVEEIGRYGRAVARVEVQGGDLGAMLIGDGLAWWYQEYAPNETEYRRLQRQARNAKRGLWSQSNPVPPWAWRDRTSGPGETSVEDRDCSDFDTQPEAQRFFERHQPGDPHNLDGDGDGEACESLPGG</sequence>
<evidence type="ECO:0000256" key="2">
    <source>
        <dbReference type="ARBA" id="ARBA00022759"/>
    </source>
</evidence>
<reference evidence="7" key="1">
    <citation type="submission" date="2022-08" db="EMBL/GenBank/DDBJ databases">
        <title>Genomic Encyclopedia of Type Strains, Phase V (KMG-V): Genome sequencing to study the core and pangenomes of soil and plant-associated prokaryotes.</title>
        <authorList>
            <person name="Whitman W."/>
        </authorList>
    </citation>
    <scope>NUCLEOTIDE SEQUENCE</scope>
    <source>
        <strain evidence="7">SP3002</strain>
    </source>
</reference>
<accession>A0AAW5PCD3</accession>
<dbReference type="SMART" id="SM00318">
    <property type="entry name" value="SNc"/>
    <property type="match status" value="1"/>
</dbReference>
<feature type="domain" description="TNase-like" evidence="6">
    <location>
        <begin position="28"/>
        <end position="150"/>
    </location>
</feature>
<evidence type="ECO:0000256" key="1">
    <source>
        <dbReference type="ARBA" id="ARBA00022722"/>
    </source>
</evidence>
<dbReference type="PANTHER" id="PTHR12302">
    <property type="entry name" value="EBNA2 BINDING PROTEIN P100"/>
    <property type="match status" value="1"/>
</dbReference>
<dbReference type="SUPFAM" id="SSF50199">
    <property type="entry name" value="Staphylococcal nuclease"/>
    <property type="match status" value="1"/>
</dbReference>
<protein>
    <submittedName>
        <fullName evidence="7">Endonuclease YncB(Thermonuclease family)</fullName>
    </submittedName>
</protein>
<dbReference type="RefSeq" id="WP_251961613.1">
    <property type="nucleotide sequence ID" value="NZ_CALTSH010000031.1"/>
</dbReference>
<organism evidence="7 8">
    <name type="scientific">Salinibacter ruber</name>
    <dbReference type="NCBI Taxonomy" id="146919"/>
    <lineage>
        <taxon>Bacteria</taxon>
        <taxon>Pseudomonadati</taxon>
        <taxon>Rhodothermota</taxon>
        <taxon>Rhodothermia</taxon>
        <taxon>Rhodothermales</taxon>
        <taxon>Salinibacteraceae</taxon>
        <taxon>Salinibacter</taxon>
    </lineage>
</organism>
<dbReference type="PROSITE" id="PS50830">
    <property type="entry name" value="TNASE_3"/>
    <property type="match status" value="1"/>
</dbReference>
<dbReference type="GO" id="GO:0004519">
    <property type="term" value="F:endonuclease activity"/>
    <property type="evidence" value="ECO:0007669"/>
    <property type="project" value="UniProtKB-KW"/>
</dbReference>
<dbReference type="SMART" id="SM00894">
    <property type="entry name" value="Excalibur"/>
    <property type="match status" value="1"/>
</dbReference>
<dbReference type="Pfam" id="PF05901">
    <property type="entry name" value="Excalibur"/>
    <property type="match status" value="1"/>
</dbReference>
<evidence type="ECO:0000259" key="6">
    <source>
        <dbReference type="PROSITE" id="PS50830"/>
    </source>
</evidence>
<feature type="compositionally biased region" description="Basic and acidic residues" evidence="4">
    <location>
        <begin position="187"/>
        <end position="201"/>
    </location>
</feature>
<dbReference type="InterPro" id="IPR016071">
    <property type="entry name" value="Staphylococal_nuclease_OB-fold"/>
</dbReference>
<dbReference type="Gene3D" id="2.40.50.90">
    <property type="match status" value="1"/>
</dbReference>
<name>A0AAW5PCD3_9BACT</name>
<feature type="chain" id="PRO_5043633188" evidence="5">
    <location>
        <begin position="23"/>
        <end position="215"/>
    </location>
</feature>
<dbReference type="InterPro" id="IPR008613">
    <property type="entry name" value="Excalibur_Ca-bd_domain"/>
</dbReference>
<dbReference type="AlphaFoldDB" id="A0AAW5PCD3"/>
<feature type="region of interest" description="Disordered" evidence="4">
    <location>
        <begin position="144"/>
        <end position="215"/>
    </location>
</feature>
<comment type="caution">
    <text evidence="7">The sequence shown here is derived from an EMBL/GenBank/DDBJ whole genome shotgun (WGS) entry which is preliminary data.</text>
</comment>
<evidence type="ECO:0000256" key="3">
    <source>
        <dbReference type="ARBA" id="ARBA00022801"/>
    </source>
</evidence>
<evidence type="ECO:0000256" key="5">
    <source>
        <dbReference type="SAM" id="SignalP"/>
    </source>
</evidence>
<dbReference type="GO" id="GO:0016787">
    <property type="term" value="F:hydrolase activity"/>
    <property type="evidence" value="ECO:0007669"/>
    <property type="project" value="UniProtKB-KW"/>
</dbReference>
<keyword evidence="1" id="KW-0540">Nuclease</keyword>
<dbReference type="Pfam" id="PF00565">
    <property type="entry name" value="SNase"/>
    <property type="match status" value="1"/>
</dbReference>
<evidence type="ECO:0000256" key="4">
    <source>
        <dbReference type="SAM" id="MobiDB-lite"/>
    </source>
</evidence>
<keyword evidence="3" id="KW-0378">Hydrolase</keyword>